<dbReference type="PANTHER" id="PTHR48207:SF3">
    <property type="entry name" value="SUCCINATE--HYDROXYMETHYLGLUTARATE COA-TRANSFERASE"/>
    <property type="match status" value="1"/>
</dbReference>
<dbReference type="Proteomes" id="UP000776164">
    <property type="component" value="Unassembled WGS sequence"/>
</dbReference>
<dbReference type="Pfam" id="PF02515">
    <property type="entry name" value="CoA_transf_3"/>
    <property type="match status" value="1"/>
</dbReference>
<proteinExistence type="predicted"/>
<dbReference type="InterPro" id="IPR044855">
    <property type="entry name" value="CoA-Trfase_III_dom3_sf"/>
</dbReference>
<evidence type="ECO:0000256" key="1">
    <source>
        <dbReference type="ARBA" id="ARBA00022679"/>
    </source>
</evidence>
<keyword evidence="3" id="KW-1185">Reference proteome</keyword>
<evidence type="ECO:0000313" key="3">
    <source>
        <dbReference type="Proteomes" id="UP000776164"/>
    </source>
</evidence>
<dbReference type="PANTHER" id="PTHR48207">
    <property type="entry name" value="SUCCINATE--HYDROXYMETHYLGLUTARATE COA-TRANSFERASE"/>
    <property type="match status" value="1"/>
</dbReference>
<dbReference type="EMBL" id="JAFBBU010000001">
    <property type="protein sequence ID" value="MBM7470886.1"/>
    <property type="molecule type" value="Genomic_DNA"/>
</dbReference>
<organism evidence="2 3">
    <name type="scientific">Subtercola frigoramans</name>
    <dbReference type="NCBI Taxonomy" id="120298"/>
    <lineage>
        <taxon>Bacteria</taxon>
        <taxon>Bacillati</taxon>
        <taxon>Actinomycetota</taxon>
        <taxon>Actinomycetes</taxon>
        <taxon>Micrococcales</taxon>
        <taxon>Microbacteriaceae</taxon>
        <taxon>Subtercola</taxon>
    </lineage>
</organism>
<evidence type="ECO:0000313" key="2">
    <source>
        <dbReference type="EMBL" id="MBM7470886.1"/>
    </source>
</evidence>
<comment type="caution">
    <text evidence="2">The sequence shown here is derived from an EMBL/GenBank/DDBJ whole genome shotgun (WGS) entry which is preliminary data.</text>
</comment>
<reference evidence="2 3" key="1">
    <citation type="submission" date="2021-01" db="EMBL/GenBank/DDBJ databases">
        <title>Sequencing the genomes of 1000 actinobacteria strains.</title>
        <authorList>
            <person name="Klenk H.-P."/>
        </authorList>
    </citation>
    <scope>NUCLEOTIDE SEQUENCE [LARGE SCALE GENOMIC DNA]</scope>
    <source>
        <strain evidence="2 3">DSM 13057</strain>
    </source>
</reference>
<dbReference type="InterPro" id="IPR023606">
    <property type="entry name" value="CoA-Trfase_III_dom_1_sf"/>
</dbReference>
<name>A0ABS2L1S0_9MICO</name>
<keyword evidence="1" id="KW-0808">Transferase</keyword>
<dbReference type="SUPFAM" id="SSF89796">
    <property type="entry name" value="CoA-transferase family III (CaiB/BaiF)"/>
    <property type="match status" value="1"/>
</dbReference>
<dbReference type="InterPro" id="IPR003673">
    <property type="entry name" value="CoA-Trfase_fam_III"/>
</dbReference>
<gene>
    <name evidence="2" type="ORF">JOE66_000520</name>
</gene>
<sequence>MSMHESVFGREATGPLAGLVIADFSRVLAGPYCTMLLADMGATVIKVESPAGDETRNYKPPVLGDESTYFLSVNRNKRSIVLDLTSEDDRMIAHDLAARADVVIENFKPGGFARFGLGYSSIAAVNPSVIYASITGFGTTGGADLPGYDLLAQAISGMMDLTGNPGGEPFRAGVAVFDVMTGLHACIGILAALHHRDVTGEGQQVETNLLSSALSGLVNQTGAYALSGTVPTRMGNEHPSLYPYAPFPTSDGQIVIAVGNDSLFRALCAGIGRAELGVDERFATAPARNHNRGELRPILEELLSVRTASEWADLLQATGVPAAPILDVKGGVDTAARLGLEPVVTAGSGARELPGIRNPISFSRTAPSYDWAPPLLNEGRVDVLDWLYGLPVTPEKRNRDRPTE</sequence>
<protein>
    <submittedName>
        <fullName evidence="2">Crotonobetainyl-CoA:carnitine CoA-transferase CaiB-like acyl-CoA transferase</fullName>
    </submittedName>
</protein>
<dbReference type="InterPro" id="IPR050483">
    <property type="entry name" value="CoA-transferase_III_domain"/>
</dbReference>
<dbReference type="Gene3D" id="3.40.50.10540">
    <property type="entry name" value="Crotonobetainyl-coa:carnitine coa-transferase, domain 1"/>
    <property type="match status" value="1"/>
</dbReference>
<dbReference type="Gene3D" id="3.30.1540.10">
    <property type="entry name" value="formyl-coa transferase, domain 3"/>
    <property type="match status" value="1"/>
</dbReference>
<accession>A0ABS2L1S0</accession>